<dbReference type="CDD" id="cd02440">
    <property type="entry name" value="AdoMet_MTases"/>
    <property type="match status" value="1"/>
</dbReference>
<reference evidence="5" key="1">
    <citation type="journal article" date="2012" name="BMC Microbiol.">
        <title>Detection of Burkholderia pseudomallei O-antigen serotypes in near-neighbor species.</title>
        <authorList>
            <person name="Stone J.K."/>
            <person name="Mayo M."/>
            <person name="Grasso S.A."/>
            <person name="Ginther J.L."/>
            <person name="Warrington S.D."/>
            <person name="Allender C.J."/>
            <person name="Doyle A."/>
            <person name="Georgia S."/>
            <person name="Kaestli M."/>
            <person name="Broomall S.M."/>
            <person name="Karavis M.A."/>
            <person name="Insalaco J.M."/>
            <person name="Hubbard K.S."/>
            <person name="McNew L.A."/>
            <person name="Gibbons H.S."/>
            <person name="Currie B.J."/>
            <person name="Keim P."/>
            <person name="Tuanyok A."/>
        </authorList>
    </citation>
    <scope>NUCLEOTIDE SEQUENCE</scope>
    <source>
        <strain evidence="5">MSMB57</strain>
    </source>
</reference>
<dbReference type="Pfam" id="PF14307">
    <property type="entry name" value="Glyco_tran_WbsX"/>
    <property type="match status" value="1"/>
</dbReference>
<dbReference type="SUPFAM" id="SSF53756">
    <property type="entry name" value="UDP-Glycosyltransferase/glycogen phosphorylase"/>
    <property type="match status" value="1"/>
</dbReference>
<proteinExistence type="predicted"/>
<gene>
    <name evidence="5" type="ORF">BuMSMB57_LPSB12</name>
</gene>
<dbReference type="InterPro" id="IPR001296">
    <property type="entry name" value="Glyco_trans_1"/>
</dbReference>
<name>G3FNB7_9BURK</name>
<dbReference type="GO" id="GO:0016757">
    <property type="term" value="F:glycosyltransferase activity"/>
    <property type="evidence" value="ECO:0007669"/>
    <property type="project" value="InterPro"/>
</dbReference>
<protein>
    <submittedName>
        <fullName evidence="5">Glycosyltransferase group 1</fullName>
    </submittedName>
</protein>
<feature type="domain" description="Glycosyl transferase family 1" evidence="2">
    <location>
        <begin position="1265"/>
        <end position="1428"/>
    </location>
</feature>
<dbReference type="InterPro" id="IPR013216">
    <property type="entry name" value="Methyltransf_11"/>
</dbReference>
<feature type="domain" description="Glycosyltransferase 2-like" evidence="3">
    <location>
        <begin position="1457"/>
        <end position="1568"/>
    </location>
</feature>
<sequence length="1741" mass="195598">MSNDYLKITESTLTSSEKNTVQTTDQADDLVWDGERYIPGMSAQIEVEHMHRYLVARKLAKGLRVLDIACGEGYGSFALAREAATVVGVDISEDAIRHAREEYGQRAANLEFVVGSAANIPLGDASVDLVVSFETIEHHDQHEAMIREIRRVLRPGGLVIISSPNKYEYSDVTGYSNPWHVKELYLDEFEALLRKQFPHVGLYGQRVVTGSVLATLDARDAQMRTLLPENVQGDDEQVGIARPLYFVALASDGELPSLDVTMYEVTATAGEVISKTQGGRIECKVYWQTDVDDAWSERHAMGCYVLADGSERVARLELREPAAELKVQRLRIDVIDRPGIVELIDIALADSAGKIFWSWRSDFVTKPEVFGAYLLEDGWPIKLLVPGDDPWFELPVPDHVLSQISNGCELLLRLSARAEAGAIAEFAMRLERKLKERNVPVPDALQVERGTALADLAAFREHVESVEGIEVHDEPALQAMTSLREIVKLERTFREHLSKTLDEKNKHLAEVSEQLAEANERVAFLDRQLAERTQSLSDENRSLAEKALGLERERERLANDYHRTVAELARLAAENNRMALVVGQRDEQIGTLLGSTSWRITRPLRFAKRLMQGGETRTVAIHAAGKVLYRRLPVPGLLKRKVKGLFFRLFPGVFAHTRAYQDWMALRRRVHAQALGEHAAKYPVAELAPAPSAESSEPKADEVNLASQRLPVSAVNPSTDYQSFPPEPPREVPVKTIAFYLPQFHPFPENDEWWGRGFTEWTNVTRAVPQFAGHYQPHLPGELGFYDLRIPDVQRRQVELAKAAGLGGFCFYFYWFGGKRLMEAPIRQYLEHREFDLPFCLCWANENWSRRWDGLDQELLISQHHSPDDDLAFIAHVAQYMRDERYIRIDGRPLLLVYRPNLLPDARATVTRWREWARANGLGELYLAYTQSFERVDPREYGFDAAIEFPPNNSNPPSKADSVTLVNTGYSGHILDWTHYLERSRSYPDAEYRLFRGVTPSWDNEARKPGRGTVFVGSTPKLYEEWLFNASVDTVRRIENPDERLVFINAWNEWAEGAHLEPDRRYGYAWLQATSDALSRAAAAGSARRVLVVSHDAYAHGAQFLALNLVKTLATDFGIDVATVLLGEGPLKAEFERWGTVHDLSGLDHEGEEAQALVAKLVQQGFGAAICNTTVSGLFAGTLSRAGVKCIALVHELRGMLTKYGLERHAFEISAHAKSVVFPAEMVRNSFTQFAGLTEQQIRIRPQGLYKRNHMRGDVERARSALRERLHLPRDAKIVLGVGYADFRKGVDMFVQAAAELVDRDDVYFVWVGHWESEAKANADAIVGQHGLQRKVVFTGLDADTDLYYAGADVLALTSREDPFPSVVLEALEVGVPVVAFDGATGSCELLKRGSGIVVPLEDVGAFAGALREIVEHVAQAQDLGAKGARIVAEEFSFRHYVFDLLDMLDCGFKRVSVVVPNYNYERFIDERLGSILKQTYPIYELIVLDDNSSDGSVQAIRERLANQSIDNRLVVNSANSGSVFAQWKRGVELAKGDYVWIAEADDLSDPEFLAAVMEGFGDERTVLSYCESKQMAETGELICEHYRDYVADISVDKWTQSYIADGKQEISSALAVKNTIPNVSAVVFKRAIIEDVLERYFDDIRQFRVAGDWMVYLRMADRGMIAFVPEPLNRHRRHAASVTIGGDAEALLKEIRSVQLWVRRHHSVDASVIEIADRYAQQLCVQFEVDSRVVEAVTAS</sequence>
<dbReference type="PANTHER" id="PTHR41244:SF1">
    <property type="entry name" value="GLYCOSYLTRANSFERASE"/>
    <property type="match status" value="1"/>
</dbReference>
<dbReference type="GO" id="GO:0008757">
    <property type="term" value="F:S-adenosylmethionine-dependent methyltransferase activity"/>
    <property type="evidence" value="ECO:0007669"/>
    <property type="project" value="InterPro"/>
</dbReference>
<feature type="domain" description="Methyltransferase type 11" evidence="4">
    <location>
        <begin position="66"/>
        <end position="161"/>
    </location>
</feature>
<dbReference type="EMBL" id="JF745807">
    <property type="protein sequence ID" value="AEO78226.1"/>
    <property type="molecule type" value="Genomic_DNA"/>
</dbReference>
<dbReference type="Pfam" id="PF00534">
    <property type="entry name" value="Glycos_transf_1"/>
    <property type="match status" value="1"/>
</dbReference>
<dbReference type="SUPFAM" id="SSF53448">
    <property type="entry name" value="Nucleotide-diphospho-sugar transferases"/>
    <property type="match status" value="1"/>
</dbReference>
<dbReference type="PANTHER" id="PTHR41244">
    <property type="entry name" value="RHAMNAN SYNTHESIS F"/>
    <property type="match status" value="1"/>
</dbReference>
<dbReference type="SUPFAM" id="SSF53335">
    <property type="entry name" value="S-adenosyl-L-methionine-dependent methyltransferases"/>
    <property type="match status" value="1"/>
</dbReference>
<dbReference type="Gene3D" id="3.20.20.80">
    <property type="entry name" value="Glycosidases"/>
    <property type="match status" value="1"/>
</dbReference>
<dbReference type="Gene3D" id="3.90.550.10">
    <property type="entry name" value="Spore Coat Polysaccharide Biosynthesis Protein SpsA, Chain A"/>
    <property type="match status" value="1"/>
</dbReference>
<dbReference type="InterPro" id="IPR029063">
    <property type="entry name" value="SAM-dependent_MTases_sf"/>
</dbReference>
<dbReference type="Gene3D" id="3.40.50.2000">
    <property type="entry name" value="Glycogen Phosphorylase B"/>
    <property type="match status" value="2"/>
</dbReference>
<evidence type="ECO:0000259" key="2">
    <source>
        <dbReference type="Pfam" id="PF00534"/>
    </source>
</evidence>
<keyword evidence="5" id="KW-0808">Transferase</keyword>
<evidence type="ECO:0000313" key="5">
    <source>
        <dbReference type="EMBL" id="AEO78226.1"/>
    </source>
</evidence>
<evidence type="ECO:0000259" key="4">
    <source>
        <dbReference type="Pfam" id="PF08241"/>
    </source>
</evidence>
<feature type="coiled-coil region" evidence="1">
    <location>
        <begin position="494"/>
        <end position="574"/>
    </location>
</feature>
<dbReference type="InterPro" id="IPR001173">
    <property type="entry name" value="Glyco_trans_2-like"/>
</dbReference>
<accession>G3FNB7</accession>
<dbReference type="Pfam" id="PF08241">
    <property type="entry name" value="Methyltransf_11"/>
    <property type="match status" value="1"/>
</dbReference>
<keyword evidence="1" id="KW-0175">Coiled coil</keyword>
<evidence type="ECO:0000256" key="1">
    <source>
        <dbReference type="SAM" id="Coils"/>
    </source>
</evidence>
<dbReference type="Gene3D" id="3.40.50.150">
    <property type="entry name" value="Vaccinia Virus protein VP39"/>
    <property type="match status" value="1"/>
</dbReference>
<evidence type="ECO:0000259" key="3">
    <source>
        <dbReference type="Pfam" id="PF00535"/>
    </source>
</evidence>
<dbReference type="CDD" id="cd11579">
    <property type="entry name" value="Glyco_tran_WbsX"/>
    <property type="match status" value="1"/>
</dbReference>
<dbReference type="Pfam" id="PF00535">
    <property type="entry name" value="Glycos_transf_2"/>
    <property type="match status" value="1"/>
</dbReference>
<organism evidence="5">
    <name type="scientific">Burkholderia ubonensis</name>
    <dbReference type="NCBI Taxonomy" id="101571"/>
    <lineage>
        <taxon>Bacteria</taxon>
        <taxon>Pseudomonadati</taxon>
        <taxon>Pseudomonadota</taxon>
        <taxon>Betaproteobacteria</taxon>
        <taxon>Burkholderiales</taxon>
        <taxon>Burkholderiaceae</taxon>
        <taxon>Burkholderia</taxon>
        <taxon>Burkholderia cepacia complex</taxon>
    </lineage>
</organism>
<dbReference type="InterPro" id="IPR032719">
    <property type="entry name" value="WbsX"/>
</dbReference>
<dbReference type="InterPro" id="IPR029044">
    <property type="entry name" value="Nucleotide-diphossugar_trans"/>
</dbReference>
<dbReference type="CDD" id="cd03801">
    <property type="entry name" value="GT4_PimA-like"/>
    <property type="match status" value="1"/>
</dbReference>